<feature type="region of interest" description="Disordered" evidence="1">
    <location>
        <begin position="20"/>
        <end position="70"/>
    </location>
</feature>
<evidence type="ECO:0008006" key="5">
    <source>
        <dbReference type="Google" id="ProtNLM"/>
    </source>
</evidence>
<protein>
    <recommendedName>
        <fullName evidence="5">Lipoprotein</fullName>
    </recommendedName>
</protein>
<dbReference type="RefSeq" id="WP_400878013.1">
    <property type="nucleotide sequence ID" value="NZ_JBIWXY010000001.1"/>
</dbReference>
<keyword evidence="2" id="KW-0732">Signal</keyword>
<dbReference type="PROSITE" id="PS51257">
    <property type="entry name" value="PROKAR_LIPOPROTEIN"/>
    <property type="match status" value="1"/>
</dbReference>
<organism evidence="3 4">
    <name type="scientific">Methylobacillus methanolivorans</name>
    <dbReference type="NCBI Taxonomy" id="1848927"/>
    <lineage>
        <taxon>Bacteria</taxon>
        <taxon>Pseudomonadati</taxon>
        <taxon>Pseudomonadota</taxon>
        <taxon>Betaproteobacteria</taxon>
        <taxon>Nitrosomonadales</taxon>
        <taxon>Methylophilaceae</taxon>
        <taxon>Methylobacillus</taxon>
    </lineage>
</organism>
<sequence length="70" mass="6818">MTRSALLAALLALALTACGQKEEAPAEAPAVEEAAPAVEEAPAEAPAAEEAAPAEAPAEEAPAAPAEEAK</sequence>
<dbReference type="Proteomes" id="UP001617669">
    <property type="component" value="Unassembled WGS sequence"/>
</dbReference>
<evidence type="ECO:0000256" key="2">
    <source>
        <dbReference type="SAM" id="SignalP"/>
    </source>
</evidence>
<name>A0ABW8GHD0_9PROT</name>
<evidence type="ECO:0000313" key="3">
    <source>
        <dbReference type="EMBL" id="MFJ5444758.1"/>
    </source>
</evidence>
<reference evidence="3 4" key="1">
    <citation type="submission" date="2024-11" db="EMBL/GenBank/DDBJ databases">
        <authorList>
            <person name="Kaparullina E.N."/>
            <person name="Delegan Y.A."/>
            <person name="Doronina N.V."/>
        </authorList>
    </citation>
    <scope>NUCLEOTIDE SEQUENCE [LARGE SCALE GENOMIC DNA]</scope>
    <source>
        <strain evidence="3 4">7sh_L</strain>
    </source>
</reference>
<feature type="signal peptide" evidence="2">
    <location>
        <begin position="1"/>
        <end position="19"/>
    </location>
</feature>
<evidence type="ECO:0000256" key="1">
    <source>
        <dbReference type="SAM" id="MobiDB-lite"/>
    </source>
</evidence>
<proteinExistence type="predicted"/>
<comment type="caution">
    <text evidence="3">The sequence shown here is derived from an EMBL/GenBank/DDBJ whole genome shotgun (WGS) entry which is preliminary data.</text>
</comment>
<dbReference type="EMBL" id="JBIWXY010000001">
    <property type="protein sequence ID" value="MFJ5444758.1"/>
    <property type="molecule type" value="Genomic_DNA"/>
</dbReference>
<keyword evidence="4" id="KW-1185">Reference proteome</keyword>
<feature type="compositionally biased region" description="Low complexity" evidence="1">
    <location>
        <begin position="26"/>
        <end position="70"/>
    </location>
</feature>
<accession>A0ABW8GHD0</accession>
<evidence type="ECO:0000313" key="4">
    <source>
        <dbReference type="Proteomes" id="UP001617669"/>
    </source>
</evidence>
<feature type="chain" id="PRO_5045852798" description="Lipoprotein" evidence="2">
    <location>
        <begin position="20"/>
        <end position="70"/>
    </location>
</feature>
<gene>
    <name evidence="3" type="ORF">ACIKP9_00800</name>
</gene>